<dbReference type="PANTHER" id="PTHR30026:SF20">
    <property type="entry name" value="OUTER MEMBRANE PROTEIN TOLC"/>
    <property type="match status" value="1"/>
</dbReference>
<dbReference type="GO" id="GO:0015288">
    <property type="term" value="F:porin activity"/>
    <property type="evidence" value="ECO:0007669"/>
    <property type="project" value="TreeGrafter"/>
</dbReference>
<keyword evidence="3" id="KW-0813">Transport</keyword>
<dbReference type="SUPFAM" id="SSF56954">
    <property type="entry name" value="Outer membrane efflux proteins (OEP)"/>
    <property type="match status" value="1"/>
</dbReference>
<keyword evidence="7" id="KW-0998">Cell outer membrane</keyword>
<proteinExistence type="inferred from homology"/>
<dbReference type="Proteomes" id="UP000327458">
    <property type="component" value="Unassembled WGS sequence"/>
</dbReference>
<evidence type="ECO:0000256" key="5">
    <source>
        <dbReference type="ARBA" id="ARBA00022692"/>
    </source>
</evidence>
<dbReference type="PANTHER" id="PTHR30026">
    <property type="entry name" value="OUTER MEMBRANE PROTEIN TOLC"/>
    <property type="match status" value="1"/>
</dbReference>
<accession>A0A5M8IED5</accession>
<comment type="caution">
    <text evidence="8">The sequence shown here is derived from an EMBL/GenBank/DDBJ whole genome shotgun (WGS) entry which is preliminary data.</text>
</comment>
<dbReference type="GO" id="GO:0009279">
    <property type="term" value="C:cell outer membrane"/>
    <property type="evidence" value="ECO:0007669"/>
    <property type="project" value="UniProtKB-SubCell"/>
</dbReference>
<organism evidence="8 9">
    <name type="scientific">Chlorobium phaeovibrioides</name>
    <dbReference type="NCBI Taxonomy" id="1094"/>
    <lineage>
        <taxon>Bacteria</taxon>
        <taxon>Pseudomonadati</taxon>
        <taxon>Chlorobiota</taxon>
        <taxon>Chlorobiia</taxon>
        <taxon>Chlorobiales</taxon>
        <taxon>Chlorobiaceae</taxon>
        <taxon>Chlorobium/Pelodictyon group</taxon>
        <taxon>Chlorobium</taxon>
    </lineage>
</organism>
<evidence type="ECO:0000313" key="9">
    <source>
        <dbReference type="Proteomes" id="UP000327458"/>
    </source>
</evidence>
<keyword evidence="6" id="KW-0472">Membrane</keyword>
<evidence type="ECO:0000256" key="2">
    <source>
        <dbReference type="ARBA" id="ARBA00007613"/>
    </source>
</evidence>
<dbReference type="InterPro" id="IPR003423">
    <property type="entry name" value="OMP_efflux"/>
</dbReference>
<evidence type="ECO:0000256" key="3">
    <source>
        <dbReference type="ARBA" id="ARBA00022448"/>
    </source>
</evidence>
<sequence>MNNRNSVKWSVFSGNGASFFFLLFVLAFLAASGVSAAEAPLRAPSVERLTLEDALRDALENNTDIRVARGEEEIARNGVHIGNAGLLPKVSAVSSVSWKEPGEGAVSEPESTTTVAELQASYTLFDGFGNIRTFTRLKNSGRLGALLARERIETVVMEVVRAYFAAANSLDQLDASKQAVDISEERLRRARLRAEYGQANTQELLSAEVDANNDHVALLNARLGRESAMRSLNVLLGQPVGRQYALADSVVFSALPPLDSLRLGAFEANAGYLASGREVRDSRLAMLISRSDHYPEVSLQAAWGLNRYAGGRDAGLDETTPGTSAAVVMSWDIFNGRQSAIKTENARIAWLNSRLLHDRAARKLEQELRDGWESWLNSREVLGFEEKNIESARLNFSRTRELYVLGQVTGTTFREAQLNLIQAEKSRASARYDAKIRELDLLRLGGRLLTPFEEEEQ</sequence>
<dbReference type="EMBL" id="VMRG01000001">
    <property type="protein sequence ID" value="KAA6232775.1"/>
    <property type="molecule type" value="Genomic_DNA"/>
</dbReference>
<evidence type="ECO:0000256" key="6">
    <source>
        <dbReference type="ARBA" id="ARBA00023136"/>
    </source>
</evidence>
<evidence type="ECO:0000313" key="8">
    <source>
        <dbReference type="EMBL" id="KAA6232775.1"/>
    </source>
</evidence>
<comment type="subcellular location">
    <subcellularLocation>
        <location evidence="1">Cell outer membrane</location>
    </subcellularLocation>
</comment>
<keyword evidence="4" id="KW-1134">Transmembrane beta strand</keyword>
<dbReference type="GO" id="GO:0015562">
    <property type="term" value="F:efflux transmembrane transporter activity"/>
    <property type="evidence" value="ECO:0007669"/>
    <property type="project" value="InterPro"/>
</dbReference>
<dbReference type="AlphaFoldDB" id="A0A5M8IED5"/>
<name>A0A5M8IED5_CHLPH</name>
<evidence type="ECO:0000256" key="7">
    <source>
        <dbReference type="ARBA" id="ARBA00023237"/>
    </source>
</evidence>
<keyword evidence="5" id="KW-0812">Transmembrane</keyword>
<dbReference type="InterPro" id="IPR051906">
    <property type="entry name" value="TolC-like"/>
</dbReference>
<comment type="similarity">
    <text evidence="2">Belongs to the outer membrane factor (OMF) (TC 1.B.17) family.</text>
</comment>
<dbReference type="Pfam" id="PF02321">
    <property type="entry name" value="OEP"/>
    <property type="match status" value="2"/>
</dbReference>
<reference evidence="8 9" key="1">
    <citation type="submission" date="2019-07" db="EMBL/GenBank/DDBJ databases">
        <title>Draft genome Sequence of Chlorobium phaeovibrioides sp. strain PhvTcv-s14, from the Phylum Chlorobi.</title>
        <authorList>
            <person name="Babenko V."/>
            <person name="Boldyreva D."/>
            <person name="Kanygina A."/>
            <person name="Selezneva O."/>
            <person name="Akopiyan T."/>
            <person name="Lunina O."/>
        </authorList>
    </citation>
    <scope>NUCLEOTIDE SEQUENCE [LARGE SCALE GENOMIC DNA]</scope>
    <source>
        <strain evidence="8 9">GrTcv12</strain>
    </source>
</reference>
<protein>
    <submittedName>
        <fullName evidence="8">TolC family protein</fullName>
    </submittedName>
</protein>
<evidence type="ECO:0000256" key="4">
    <source>
        <dbReference type="ARBA" id="ARBA00022452"/>
    </source>
</evidence>
<dbReference type="GO" id="GO:1990281">
    <property type="term" value="C:efflux pump complex"/>
    <property type="evidence" value="ECO:0007669"/>
    <property type="project" value="TreeGrafter"/>
</dbReference>
<gene>
    <name evidence="8" type="ORF">FP507_06655</name>
</gene>
<evidence type="ECO:0000256" key="1">
    <source>
        <dbReference type="ARBA" id="ARBA00004442"/>
    </source>
</evidence>
<dbReference type="RefSeq" id="WP_151419504.1">
    <property type="nucleotide sequence ID" value="NZ_VMRG01000001.1"/>
</dbReference>
<dbReference type="Gene3D" id="1.20.1600.10">
    <property type="entry name" value="Outer membrane efflux proteins (OEP)"/>
    <property type="match status" value="1"/>
</dbReference>